<evidence type="ECO:0000259" key="3">
    <source>
        <dbReference type="Pfam" id="PF03109"/>
    </source>
</evidence>
<dbReference type="Proteomes" id="UP001595773">
    <property type="component" value="Unassembled WGS sequence"/>
</dbReference>
<dbReference type="Pfam" id="PF03109">
    <property type="entry name" value="ABC1"/>
    <property type="match status" value="1"/>
</dbReference>
<evidence type="ECO:0000313" key="4">
    <source>
        <dbReference type="EMBL" id="MFC4264062.1"/>
    </source>
</evidence>
<organism evidence="4 5">
    <name type="scientific">Arthrobacter cryoconiti</name>
    <dbReference type="NCBI Taxonomy" id="748907"/>
    <lineage>
        <taxon>Bacteria</taxon>
        <taxon>Bacillati</taxon>
        <taxon>Actinomycetota</taxon>
        <taxon>Actinomycetes</taxon>
        <taxon>Micrococcales</taxon>
        <taxon>Micrococcaceae</taxon>
        <taxon>Arthrobacter</taxon>
    </lineage>
</organism>
<keyword evidence="4" id="KW-0808">Transferase</keyword>
<dbReference type="EMBL" id="JBHSCQ010000002">
    <property type="protein sequence ID" value="MFC4264062.1"/>
    <property type="molecule type" value="Genomic_DNA"/>
</dbReference>
<dbReference type="PANTHER" id="PTHR10566">
    <property type="entry name" value="CHAPERONE-ACTIVITY OF BC1 COMPLEX CABC1 -RELATED"/>
    <property type="match status" value="1"/>
</dbReference>
<keyword evidence="2" id="KW-0472">Membrane</keyword>
<dbReference type="PANTHER" id="PTHR10566:SF113">
    <property type="entry name" value="PROTEIN ACTIVITY OF BC1 COMPLEX KINASE 7, CHLOROPLASTIC"/>
    <property type="match status" value="1"/>
</dbReference>
<keyword evidence="4" id="KW-0418">Kinase</keyword>
<keyword evidence="2" id="KW-0812">Transmembrane</keyword>
<comment type="similarity">
    <text evidence="1">Belongs to the protein kinase superfamily. ADCK protein kinase family.</text>
</comment>
<dbReference type="RefSeq" id="WP_230068613.1">
    <property type="nucleotide sequence ID" value="NZ_BAABLL010000013.1"/>
</dbReference>
<proteinExistence type="inferred from homology"/>
<evidence type="ECO:0000256" key="1">
    <source>
        <dbReference type="ARBA" id="ARBA00009670"/>
    </source>
</evidence>
<reference evidence="5" key="1">
    <citation type="journal article" date="2019" name="Int. J. Syst. Evol. Microbiol.">
        <title>The Global Catalogue of Microorganisms (GCM) 10K type strain sequencing project: providing services to taxonomists for standard genome sequencing and annotation.</title>
        <authorList>
            <consortium name="The Broad Institute Genomics Platform"/>
            <consortium name="The Broad Institute Genome Sequencing Center for Infectious Disease"/>
            <person name="Wu L."/>
            <person name="Ma J."/>
        </authorList>
    </citation>
    <scope>NUCLEOTIDE SEQUENCE [LARGE SCALE GENOMIC DNA]</scope>
    <source>
        <strain evidence="5">CGMCC 1.10698</strain>
    </source>
</reference>
<dbReference type="GO" id="GO:0016301">
    <property type="term" value="F:kinase activity"/>
    <property type="evidence" value="ECO:0007669"/>
    <property type="project" value="UniProtKB-KW"/>
</dbReference>
<dbReference type="CDD" id="cd05121">
    <property type="entry name" value="ABC1_ADCK3-like"/>
    <property type="match status" value="1"/>
</dbReference>
<dbReference type="InterPro" id="IPR004147">
    <property type="entry name" value="ABC1_dom"/>
</dbReference>
<keyword evidence="2" id="KW-1133">Transmembrane helix</keyword>
<dbReference type="InterPro" id="IPR011009">
    <property type="entry name" value="Kinase-like_dom_sf"/>
</dbReference>
<comment type="caution">
    <text evidence="4">The sequence shown here is derived from an EMBL/GenBank/DDBJ whole genome shotgun (WGS) entry which is preliminary data.</text>
</comment>
<dbReference type="SUPFAM" id="SSF56112">
    <property type="entry name" value="Protein kinase-like (PK-like)"/>
    <property type="match status" value="1"/>
</dbReference>
<dbReference type="InterPro" id="IPR050154">
    <property type="entry name" value="UbiB_kinase"/>
</dbReference>
<accession>A0ABV8QWG9</accession>
<feature type="transmembrane region" description="Helical" evidence="2">
    <location>
        <begin position="520"/>
        <end position="537"/>
    </location>
</feature>
<keyword evidence="5" id="KW-1185">Reference proteome</keyword>
<gene>
    <name evidence="4" type="ORF">ACFOW9_00425</name>
</gene>
<name>A0ABV8QWG9_9MICC</name>
<evidence type="ECO:0000256" key="2">
    <source>
        <dbReference type="SAM" id="Phobius"/>
    </source>
</evidence>
<sequence length="546" mass="59833">MGNHFERYAEVAQVLVRHGLGSVAARMGLGRLNLGSGPERSEELSNPERLRRALEELGPTFIKLGQVLSTRPDMLPPDYLRELSKLQSSAPEVPAAIIRSLIEQELGETPEKLFASFSDVPLASASIGQAHAATLHDGTAVVIKVRRPGVVAAVQEDLEILQNLAQQVSRNWAAVADYNLEAISASFAATLRAELDYLQEGRNAERFAKNFADDPSIHIPKIYWSTTTSRVLTIERIFGLKIDDEEVLAMPAAEKNILADLAAKAAVKMIFDDGFFHADPHPGNLFVESSARIALIDFGMVGEVDKELRGHLGNLLLALSSNDADRIARALVELSINRPTTDRGKFRQDIRRFIKTYQGRPLGQIEISPLIEQILGIVRNHHLQLPSDIAMLTKMIFMTEGMGARLNPNFNLGTVVKPYVSRLAFDRAIPHDFVHNLSQWGLDAAVLAADLPERFRSLVDHLDDGVEVHLRAAELAPLVARAERIGNRLVAGMIAAAFLRGIGELTAADQDKLRTWQNPLVAGGVGVVAALGGYLAWTSRRRPGVN</sequence>
<protein>
    <submittedName>
        <fullName evidence="4">ABC1 kinase family protein</fullName>
    </submittedName>
</protein>
<evidence type="ECO:0000313" key="5">
    <source>
        <dbReference type="Proteomes" id="UP001595773"/>
    </source>
</evidence>
<feature type="domain" description="ABC1 atypical kinase-like" evidence="3">
    <location>
        <begin position="85"/>
        <end position="329"/>
    </location>
</feature>